<dbReference type="Pfam" id="PF00005">
    <property type="entry name" value="ABC_tran"/>
    <property type="match status" value="2"/>
</dbReference>
<proteinExistence type="inferred from homology"/>
<dbReference type="GO" id="GO:0015833">
    <property type="term" value="P:peptide transport"/>
    <property type="evidence" value="ECO:0007669"/>
    <property type="project" value="InterPro"/>
</dbReference>
<dbReference type="InterPro" id="IPR003593">
    <property type="entry name" value="AAA+_ATPase"/>
</dbReference>
<name>A0A6N9H9C5_9MICO</name>
<evidence type="ECO:0000259" key="6">
    <source>
        <dbReference type="PROSITE" id="PS50893"/>
    </source>
</evidence>
<evidence type="ECO:0000313" key="8">
    <source>
        <dbReference type="Proteomes" id="UP000469215"/>
    </source>
</evidence>
<dbReference type="AlphaFoldDB" id="A0A6N9H9C5"/>
<keyword evidence="4 7" id="KW-0067">ATP-binding</keyword>
<dbReference type="NCBIfam" id="NF007739">
    <property type="entry name" value="PRK10419.1"/>
    <property type="match status" value="2"/>
</dbReference>
<dbReference type="InterPro" id="IPR013563">
    <property type="entry name" value="Oligopep_ABC_C"/>
</dbReference>
<gene>
    <name evidence="7" type="ORF">GSY69_10770</name>
</gene>
<dbReference type="NCBIfam" id="NF008453">
    <property type="entry name" value="PRK11308.1"/>
    <property type="match status" value="2"/>
</dbReference>
<dbReference type="InterPro" id="IPR027417">
    <property type="entry name" value="P-loop_NTPase"/>
</dbReference>
<evidence type="ECO:0000313" key="7">
    <source>
        <dbReference type="EMBL" id="MYM20431.1"/>
    </source>
</evidence>
<sequence length="586" mass="60820">MTGAASAPHSTPGAHAGSAPGSSAGLRIAGLSVDYRDRGGAWRPALTDVDLSVEPGAMTAVVGESGSGKTTTAAAVIGLLAGNGRISGGSIELGGEELTALRPAQLARVRGTRIGYVPQDPGTSLNPLATIGTAVAETLRIHRLATRAQARERALELLDRVGIDSPERRIDQYPHELSGGMRQRALIAAAIAARPELIVADEPTSALDVTVQQRILDLLDDLRAEGTGILLITHDLAVAGERADTVAVMQRGRIVESGPAATVLTAPTCDYTRRLLRDAPSLTAFSPDGPQPASPAPEVRRESRPARASGAVGTGSAGRGASAGEGAQAEEPLLRVSGLTQVYARGADGAVAGVEDVSFAVPAGTTHGIVGESGSGKSTIAAVLAGTLVPQAGSAVVAGIDAARVPRTRRRELRRAVQLVHQNPASALDPMWSVGASIAEPLRSFRIGARSERAARVREAMEMVALSPDLAERRPRELSGGQLQRVAIARAFAARPQLIVFDEAVSALDVTVQAQILRLLGSLQAELGLTYVFISHDLAVVRGIAQSVSVLSRGRQVEEGPTARVFDDPQDAYTRRLIAAIPHPLG</sequence>
<dbReference type="PANTHER" id="PTHR43776">
    <property type="entry name" value="TRANSPORT ATP-BINDING PROTEIN"/>
    <property type="match status" value="1"/>
</dbReference>
<evidence type="ECO:0000256" key="2">
    <source>
        <dbReference type="ARBA" id="ARBA00022448"/>
    </source>
</evidence>
<dbReference type="EMBL" id="WWEQ01000052">
    <property type="protein sequence ID" value="MYM20431.1"/>
    <property type="molecule type" value="Genomic_DNA"/>
</dbReference>
<keyword evidence="2" id="KW-0813">Transport</keyword>
<keyword evidence="3" id="KW-0547">Nucleotide-binding</keyword>
<dbReference type="CDD" id="cd03257">
    <property type="entry name" value="ABC_NikE_OppD_transporters"/>
    <property type="match status" value="2"/>
</dbReference>
<evidence type="ECO:0000256" key="1">
    <source>
        <dbReference type="ARBA" id="ARBA00005417"/>
    </source>
</evidence>
<dbReference type="PROSITE" id="PS00211">
    <property type="entry name" value="ABC_TRANSPORTER_1"/>
    <property type="match status" value="2"/>
</dbReference>
<dbReference type="PANTHER" id="PTHR43776:SF7">
    <property type="entry name" value="D,D-DIPEPTIDE TRANSPORT ATP-BINDING PROTEIN DDPF-RELATED"/>
    <property type="match status" value="1"/>
</dbReference>
<dbReference type="Pfam" id="PF08352">
    <property type="entry name" value="oligo_HPY"/>
    <property type="match status" value="1"/>
</dbReference>
<dbReference type="Proteomes" id="UP000469215">
    <property type="component" value="Unassembled WGS sequence"/>
</dbReference>
<reference evidence="7 8" key="1">
    <citation type="submission" date="2020-01" db="EMBL/GenBank/DDBJ databases">
        <authorList>
            <person name="Deng T."/>
        </authorList>
    </citation>
    <scope>NUCLEOTIDE SEQUENCE [LARGE SCALE GENOMIC DNA]</scope>
    <source>
        <strain evidence="7 8">5221</strain>
    </source>
</reference>
<dbReference type="InterPro" id="IPR050319">
    <property type="entry name" value="ABC_transp_ATP-bind"/>
</dbReference>
<keyword evidence="8" id="KW-1185">Reference proteome</keyword>
<dbReference type="InterPro" id="IPR017871">
    <property type="entry name" value="ABC_transporter-like_CS"/>
</dbReference>
<organism evidence="7 8">
    <name type="scientific">Brevibacterium rongguiense</name>
    <dbReference type="NCBI Taxonomy" id="2695267"/>
    <lineage>
        <taxon>Bacteria</taxon>
        <taxon>Bacillati</taxon>
        <taxon>Actinomycetota</taxon>
        <taxon>Actinomycetes</taxon>
        <taxon>Micrococcales</taxon>
        <taxon>Brevibacteriaceae</taxon>
        <taxon>Brevibacterium</taxon>
    </lineage>
</organism>
<feature type="domain" description="ABC transporter" evidence="6">
    <location>
        <begin position="26"/>
        <end position="276"/>
    </location>
</feature>
<evidence type="ECO:0000256" key="4">
    <source>
        <dbReference type="ARBA" id="ARBA00022840"/>
    </source>
</evidence>
<dbReference type="SUPFAM" id="SSF52540">
    <property type="entry name" value="P-loop containing nucleoside triphosphate hydrolases"/>
    <property type="match status" value="2"/>
</dbReference>
<protein>
    <submittedName>
        <fullName evidence="7">Dipeptide ABC transporter ATP-binding protein</fullName>
    </submittedName>
</protein>
<dbReference type="InterPro" id="IPR003439">
    <property type="entry name" value="ABC_transporter-like_ATP-bd"/>
</dbReference>
<dbReference type="PROSITE" id="PS50893">
    <property type="entry name" value="ABC_TRANSPORTER_2"/>
    <property type="match status" value="2"/>
</dbReference>
<dbReference type="SMART" id="SM00382">
    <property type="entry name" value="AAA"/>
    <property type="match status" value="2"/>
</dbReference>
<accession>A0A6N9H9C5</accession>
<feature type="compositionally biased region" description="Gly residues" evidence="5">
    <location>
        <begin position="312"/>
        <end position="323"/>
    </location>
</feature>
<feature type="domain" description="ABC transporter" evidence="6">
    <location>
        <begin position="334"/>
        <end position="578"/>
    </location>
</feature>
<dbReference type="Gene3D" id="3.40.50.300">
    <property type="entry name" value="P-loop containing nucleotide triphosphate hydrolases"/>
    <property type="match status" value="2"/>
</dbReference>
<feature type="compositionally biased region" description="Low complexity" evidence="5">
    <location>
        <begin position="10"/>
        <end position="21"/>
    </location>
</feature>
<feature type="region of interest" description="Disordered" evidence="5">
    <location>
        <begin position="281"/>
        <end position="329"/>
    </location>
</feature>
<evidence type="ECO:0000256" key="3">
    <source>
        <dbReference type="ARBA" id="ARBA00022741"/>
    </source>
</evidence>
<dbReference type="RefSeq" id="WP_160953846.1">
    <property type="nucleotide sequence ID" value="NZ_WWEQ01000052.1"/>
</dbReference>
<comment type="similarity">
    <text evidence="1">Belongs to the ABC transporter superfamily.</text>
</comment>
<feature type="region of interest" description="Disordered" evidence="5">
    <location>
        <begin position="1"/>
        <end position="21"/>
    </location>
</feature>
<evidence type="ECO:0000256" key="5">
    <source>
        <dbReference type="SAM" id="MobiDB-lite"/>
    </source>
</evidence>
<dbReference type="GO" id="GO:0055085">
    <property type="term" value="P:transmembrane transport"/>
    <property type="evidence" value="ECO:0007669"/>
    <property type="project" value="UniProtKB-ARBA"/>
</dbReference>
<comment type="caution">
    <text evidence="7">The sequence shown here is derived from an EMBL/GenBank/DDBJ whole genome shotgun (WGS) entry which is preliminary data.</text>
</comment>
<dbReference type="GO" id="GO:0005524">
    <property type="term" value="F:ATP binding"/>
    <property type="evidence" value="ECO:0007669"/>
    <property type="project" value="UniProtKB-KW"/>
</dbReference>
<dbReference type="GO" id="GO:0016887">
    <property type="term" value="F:ATP hydrolysis activity"/>
    <property type="evidence" value="ECO:0007669"/>
    <property type="project" value="InterPro"/>
</dbReference>